<reference evidence="2" key="1">
    <citation type="submission" date="2020-08" db="EMBL/GenBank/DDBJ databases">
        <title>Multicomponent nature underlies the extraordinary mechanical properties of spider dragline silk.</title>
        <authorList>
            <person name="Kono N."/>
            <person name="Nakamura H."/>
            <person name="Mori M."/>
            <person name="Yoshida Y."/>
            <person name="Ohtoshi R."/>
            <person name="Malay A.D."/>
            <person name="Moran D.A.P."/>
            <person name="Tomita M."/>
            <person name="Numata K."/>
            <person name="Arakawa K."/>
        </authorList>
    </citation>
    <scope>NUCLEOTIDE SEQUENCE</scope>
</reference>
<sequence length="115" mass="13060">MHMYRRRRLYNSLQGKTSLQLNKPGGTTDPRDAKNPLAEAIHTKPKHQLGASRRHNTTLRQRSTLRIERRSLCMCLGKRKAGEDRRLNLGGNDCSPLSVRQSTLFFPASLCCIIS</sequence>
<protein>
    <submittedName>
        <fullName evidence="2">Uncharacterized protein</fullName>
    </submittedName>
</protein>
<gene>
    <name evidence="2" type="ORF">NPIL_561131</name>
</gene>
<dbReference type="EMBL" id="BMAW01036340">
    <property type="protein sequence ID" value="GFU43580.1"/>
    <property type="molecule type" value="Genomic_DNA"/>
</dbReference>
<proteinExistence type="predicted"/>
<organism evidence="2 3">
    <name type="scientific">Nephila pilipes</name>
    <name type="common">Giant wood spider</name>
    <name type="synonym">Nephila maculata</name>
    <dbReference type="NCBI Taxonomy" id="299642"/>
    <lineage>
        <taxon>Eukaryota</taxon>
        <taxon>Metazoa</taxon>
        <taxon>Ecdysozoa</taxon>
        <taxon>Arthropoda</taxon>
        <taxon>Chelicerata</taxon>
        <taxon>Arachnida</taxon>
        <taxon>Araneae</taxon>
        <taxon>Araneomorphae</taxon>
        <taxon>Entelegynae</taxon>
        <taxon>Araneoidea</taxon>
        <taxon>Nephilidae</taxon>
        <taxon>Nephila</taxon>
    </lineage>
</organism>
<comment type="caution">
    <text evidence="2">The sequence shown here is derived from an EMBL/GenBank/DDBJ whole genome shotgun (WGS) entry which is preliminary data.</text>
</comment>
<keyword evidence="3" id="KW-1185">Reference proteome</keyword>
<accession>A0A8X6QTU8</accession>
<name>A0A8X6QTU8_NEPPI</name>
<evidence type="ECO:0000313" key="2">
    <source>
        <dbReference type="EMBL" id="GFU43580.1"/>
    </source>
</evidence>
<dbReference type="AlphaFoldDB" id="A0A8X6QTU8"/>
<feature type="region of interest" description="Disordered" evidence="1">
    <location>
        <begin position="11"/>
        <end position="33"/>
    </location>
</feature>
<evidence type="ECO:0000313" key="3">
    <source>
        <dbReference type="Proteomes" id="UP000887013"/>
    </source>
</evidence>
<dbReference type="Proteomes" id="UP000887013">
    <property type="component" value="Unassembled WGS sequence"/>
</dbReference>
<evidence type="ECO:0000256" key="1">
    <source>
        <dbReference type="SAM" id="MobiDB-lite"/>
    </source>
</evidence>
<feature type="compositionally biased region" description="Polar residues" evidence="1">
    <location>
        <begin position="11"/>
        <end position="21"/>
    </location>
</feature>